<dbReference type="InterPro" id="IPR001212">
    <property type="entry name" value="Somatomedin_B_dom"/>
</dbReference>
<evidence type="ECO:0000313" key="4">
    <source>
        <dbReference type="EMBL" id="KAK2145642.1"/>
    </source>
</evidence>
<dbReference type="PROSITE" id="PS00524">
    <property type="entry name" value="SMB_1"/>
    <property type="match status" value="1"/>
</dbReference>
<evidence type="ECO:0000259" key="3">
    <source>
        <dbReference type="PROSITE" id="PS50958"/>
    </source>
</evidence>
<keyword evidence="5" id="KW-1185">Reference proteome</keyword>
<evidence type="ECO:0000256" key="1">
    <source>
        <dbReference type="ARBA" id="ARBA00023157"/>
    </source>
</evidence>
<comment type="caution">
    <text evidence="4">The sequence shown here is derived from an EMBL/GenBank/DDBJ whole genome shotgun (WGS) entry which is preliminary data.</text>
</comment>
<feature type="domain" description="SMB" evidence="3">
    <location>
        <begin position="45"/>
        <end position="92"/>
    </location>
</feature>
<organism evidence="4 5">
    <name type="scientific">Paralvinella palmiformis</name>
    <dbReference type="NCBI Taxonomy" id="53620"/>
    <lineage>
        <taxon>Eukaryota</taxon>
        <taxon>Metazoa</taxon>
        <taxon>Spiralia</taxon>
        <taxon>Lophotrochozoa</taxon>
        <taxon>Annelida</taxon>
        <taxon>Polychaeta</taxon>
        <taxon>Sedentaria</taxon>
        <taxon>Canalipalpata</taxon>
        <taxon>Terebellida</taxon>
        <taxon>Terebelliformia</taxon>
        <taxon>Alvinellidae</taxon>
        <taxon>Paralvinella</taxon>
    </lineage>
</organism>
<name>A0AAD9MTW7_9ANNE</name>
<evidence type="ECO:0000256" key="2">
    <source>
        <dbReference type="SAM" id="SignalP"/>
    </source>
</evidence>
<dbReference type="Proteomes" id="UP001208570">
    <property type="component" value="Unassembled WGS sequence"/>
</dbReference>
<keyword evidence="2" id="KW-0732">Signal</keyword>
<dbReference type="AlphaFoldDB" id="A0AAD9MTW7"/>
<gene>
    <name evidence="4" type="ORF">LSH36_667g01085</name>
</gene>
<evidence type="ECO:0000313" key="5">
    <source>
        <dbReference type="Proteomes" id="UP001208570"/>
    </source>
</evidence>
<feature type="chain" id="PRO_5041963664" description="SMB domain-containing protein" evidence="2">
    <location>
        <begin position="25"/>
        <end position="113"/>
    </location>
</feature>
<protein>
    <recommendedName>
        <fullName evidence="3">SMB domain-containing protein</fullName>
    </recommendedName>
</protein>
<sequence length="113" mass="12910">MWPSPLFVVVVTFLLGIVRDTVVGQLWPNYPEPGPDIYGKFCSLRSDRCCPDRDDRCTVPILDTVCYCDQFCVRSQADCCPDFSDTCMSNPHPIKAKSKYYCIYLSFIKIFSS</sequence>
<accession>A0AAD9MTW7</accession>
<reference evidence="4" key="1">
    <citation type="journal article" date="2023" name="Mol. Biol. Evol.">
        <title>Third-Generation Sequencing Reveals the Adaptive Role of the Epigenome in Three Deep-Sea Polychaetes.</title>
        <authorList>
            <person name="Perez M."/>
            <person name="Aroh O."/>
            <person name="Sun Y."/>
            <person name="Lan Y."/>
            <person name="Juniper S.K."/>
            <person name="Young C.R."/>
            <person name="Angers B."/>
            <person name="Qian P.Y."/>
        </authorList>
    </citation>
    <scope>NUCLEOTIDE SEQUENCE</scope>
    <source>
        <strain evidence="4">P08H-3</strain>
    </source>
</reference>
<keyword evidence="1" id="KW-1015">Disulfide bond</keyword>
<dbReference type="EMBL" id="JAODUP010000667">
    <property type="protein sequence ID" value="KAK2145642.1"/>
    <property type="molecule type" value="Genomic_DNA"/>
</dbReference>
<feature type="signal peptide" evidence="2">
    <location>
        <begin position="1"/>
        <end position="24"/>
    </location>
</feature>
<dbReference type="PROSITE" id="PS50958">
    <property type="entry name" value="SMB_2"/>
    <property type="match status" value="1"/>
</dbReference>
<proteinExistence type="predicted"/>